<feature type="signal peptide" evidence="15">
    <location>
        <begin position="1"/>
        <end position="26"/>
    </location>
</feature>
<comment type="similarity">
    <text evidence="13">Belongs to the cysteine-rich repeat secretory protein family. Plasmodesmata-located proteins (PDLD) subfamily.</text>
</comment>
<dbReference type="KEGG" id="adu:107480966"/>
<dbReference type="GO" id="GO:0005886">
    <property type="term" value="C:plasma membrane"/>
    <property type="evidence" value="ECO:0007669"/>
    <property type="project" value="UniProtKB-SubCell"/>
</dbReference>
<dbReference type="Pfam" id="PF01657">
    <property type="entry name" value="Stress-antifung"/>
    <property type="match status" value="2"/>
</dbReference>
<evidence type="ECO:0000256" key="14">
    <source>
        <dbReference type="SAM" id="Phobius"/>
    </source>
</evidence>
<keyword evidence="4" id="KW-0945">Host-virus interaction</keyword>
<proteinExistence type="inferred from homology"/>
<evidence type="ECO:0000256" key="15">
    <source>
        <dbReference type="SAM" id="SignalP"/>
    </source>
</evidence>
<gene>
    <name evidence="18" type="primary">LOC107480966</name>
</gene>
<keyword evidence="11" id="KW-1015">Disulfide bond</keyword>
<name>A0A6P4CT41_ARADU</name>
<keyword evidence="9 14" id="KW-1133">Transmembrane helix</keyword>
<dbReference type="PROSITE" id="PS51473">
    <property type="entry name" value="GNK2"/>
    <property type="match status" value="1"/>
</dbReference>
<evidence type="ECO:0000256" key="10">
    <source>
        <dbReference type="ARBA" id="ARBA00023136"/>
    </source>
</evidence>
<evidence type="ECO:0000313" key="18">
    <source>
        <dbReference type="RefSeq" id="XP_015956645.1"/>
    </source>
</evidence>
<evidence type="ECO:0000313" key="17">
    <source>
        <dbReference type="Proteomes" id="UP000515211"/>
    </source>
</evidence>
<dbReference type="InterPro" id="IPR038408">
    <property type="entry name" value="GNK2_sf"/>
</dbReference>
<dbReference type="OrthoDB" id="1097929at2759"/>
<dbReference type="Proteomes" id="UP000515211">
    <property type="component" value="Chromosome 3"/>
</dbReference>
<dbReference type="FunFam" id="3.30.430.20:FF:000001">
    <property type="entry name" value="cysteine-rich repeat secretory protein 3"/>
    <property type="match status" value="1"/>
</dbReference>
<feature type="domain" description="Gnk2-homologous" evidence="16">
    <location>
        <begin position="30"/>
        <end position="134"/>
    </location>
</feature>
<keyword evidence="17" id="KW-1185">Reference proteome</keyword>
<evidence type="ECO:0000256" key="5">
    <source>
        <dbReference type="ARBA" id="ARBA00022692"/>
    </source>
</evidence>
<evidence type="ECO:0000256" key="9">
    <source>
        <dbReference type="ARBA" id="ARBA00022989"/>
    </source>
</evidence>
<dbReference type="CDD" id="cd23509">
    <property type="entry name" value="Gnk2-like"/>
    <property type="match status" value="2"/>
</dbReference>
<keyword evidence="2" id="KW-0813">Transport</keyword>
<keyword evidence="3" id="KW-1003">Cell membrane</keyword>
<organism evidence="17 18">
    <name type="scientific">Arachis duranensis</name>
    <name type="common">Wild peanut</name>
    <dbReference type="NCBI Taxonomy" id="130453"/>
    <lineage>
        <taxon>Eukaryota</taxon>
        <taxon>Viridiplantae</taxon>
        <taxon>Streptophyta</taxon>
        <taxon>Embryophyta</taxon>
        <taxon>Tracheophyta</taxon>
        <taxon>Spermatophyta</taxon>
        <taxon>Magnoliopsida</taxon>
        <taxon>eudicotyledons</taxon>
        <taxon>Gunneridae</taxon>
        <taxon>Pentapetalae</taxon>
        <taxon>rosids</taxon>
        <taxon>fabids</taxon>
        <taxon>Fabales</taxon>
        <taxon>Fabaceae</taxon>
        <taxon>Papilionoideae</taxon>
        <taxon>50 kb inversion clade</taxon>
        <taxon>dalbergioids sensu lato</taxon>
        <taxon>Dalbergieae</taxon>
        <taxon>Pterocarpus clade</taxon>
        <taxon>Arachis</taxon>
    </lineage>
</organism>
<evidence type="ECO:0000256" key="8">
    <source>
        <dbReference type="ARBA" id="ARBA00022949"/>
    </source>
</evidence>
<dbReference type="GeneID" id="107480966"/>
<keyword evidence="10 14" id="KW-0472">Membrane</keyword>
<evidence type="ECO:0000256" key="13">
    <source>
        <dbReference type="ARBA" id="ARBA00038393"/>
    </source>
</evidence>
<reference evidence="18" key="2">
    <citation type="submission" date="2025-08" db="UniProtKB">
        <authorList>
            <consortium name="RefSeq"/>
        </authorList>
    </citation>
    <scope>IDENTIFICATION</scope>
    <source>
        <tissue evidence="18">Whole plant</tissue>
    </source>
</reference>
<evidence type="ECO:0000256" key="2">
    <source>
        <dbReference type="ARBA" id="ARBA00022448"/>
    </source>
</evidence>
<dbReference type="InterPro" id="IPR051378">
    <property type="entry name" value="Cell2Cell_Antifungal"/>
</dbReference>
<keyword evidence="6 15" id="KW-0732">Signal</keyword>
<dbReference type="InterPro" id="IPR002902">
    <property type="entry name" value="GNK2"/>
</dbReference>
<evidence type="ECO:0000259" key="16">
    <source>
        <dbReference type="PROSITE" id="PS51473"/>
    </source>
</evidence>
<evidence type="ECO:0000256" key="6">
    <source>
        <dbReference type="ARBA" id="ARBA00022729"/>
    </source>
</evidence>
<evidence type="ECO:0000256" key="12">
    <source>
        <dbReference type="ARBA" id="ARBA00024184"/>
    </source>
</evidence>
<evidence type="ECO:0000256" key="11">
    <source>
        <dbReference type="ARBA" id="ARBA00023157"/>
    </source>
</evidence>
<evidence type="ECO:0000256" key="1">
    <source>
        <dbReference type="ARBA" id="ARBA00004251"/>
    </source>
</evidence>
<keyword evidence="8" id="KW-0965">Cell junction</keyword>
<accession>A0A6P4CT41</accession>
<reference evidence="17" key="1">
    <citation type="journal article" date="2016" name="Nat. Genet.">
        <title>The genome sequences of Arachis duranensis and Arachis ipaensis, the diploid ancestors of cultivated peanut.</title>
        <authorList>
            <person name="Bertioli D.J."/>
            <person name="Cannon S.B."/>
            <person name="Froenicke L."/>
            <person name="Huang G."/>
            <person name="Farmer A.D."/>
            <person name="Cannon E.K."/>
            <person name="Liu X."/>
            <person name="Gao D."/>
            <person name="Clevenger J."/>
            <person name="Dash S."/>
            <person name="Ren L."/>
            <person name="Moretzsohn M.C."/>
            <person name="Shirasawa K."/>
            <person name="Huang W."/>
            <person name="Vidigal B."/>
            <person name="Abernathy B."/>
            <person name="Chu Y."/>
            <person name="Niederhuth C.E."/>
            <person name="Umale P."/>
            <person name="Araujo A.C."/>
            <person name="Kozik A."/>
            <person name="Kim K.D."/>
            <person name="Burow M.D."/>
            <person name="Varshney R.K."/>
            <person name="Wang X."/>
            <person name="Zhang X."/>
            <person name="Barkley N."/>
            <person name="Guimaraes P.M."/>
            <person name="Isobe S."/>
            <person name="Guo B."/>
            <person name="Liao B."/>
            <person name="Stalker H.T."/>
            <person name="Schmitz R.J."/>
            <person name="Scheffler B.E."/>
            <person name="Leal-Bertioli S.C."/>
            <person name="Xun X."/>
            <person name="Jackson S.A."/>
            <person name="Michelmore R."/>
            <person name="Ozias-Akins P."/>
        </authorList>
    </citation>
    <scope>NUCLEOTIDE SEQUENCE [LARGE SCALE GENOMIC DNA]</scope>
    <source>
        <strain evidence="17">cv. V14167</strain>
    </source>
</reference>
<dbReference type="GO" id="GO:0009506">
    <property type="term" value="C:plasmodesma"/>
    <property type="evidence" value="ECO:0007669"/>
    <property type="project" value="UniProtKB-SubCell"/>
</dbReference>
<dbReference type="RefSeq" id="XP_015956645.1">
    <property type="nucleotide sequence ID" value="XM_016101159.3"/>
</dbReference>
<dbReference type="PANTHER" id="PTHR32080:SF3">
    <property type="entry name" value="PLASMODESMATA-LOCATED PROTEIN 7"/>
    <property type="match status" value="1"/>
</dbReference>
<feature type="chain" id="PRO_5027922453" evidence="15">
    <location>
        <begin position="27"/>
        <end position="299"/>
    </location>
</feature>
<feature type="transmembrane region" description="Helical" evidence="14">
    <location>
        <begin position="251"/>
        <end position="271"/>
    </location>
</feature>
<sequence>MAPSLSLLSLIVFSLSLQLLPSSSYSVPVDTFVYGGCTQQRYNPTSPYESNLNSLLGSLVNSATFSAYNNLTVLSSSQSGVAYGLYQCRGDLAMQDCASCVARAVSRAGELCPGACGGAVQLDGCFVKYDNVAFVGVEDKSVVLRKCGSHSAGYDPEAVLVGLAGSGGYFRVGGSGRLKGVAQCTGDLSAAECQDCVGEAVRRLRSDCAASDYGDMFLGKCYARFSTGGAHGGYYNSKAHGRSDNEGEKTFAIIIGLLAGVALLIIFLAFLRRICEGQEFKQEFDFTRISSPLYSYQYP</sequence>
<comment type="subcellular location">
    <subcellularLocation>
        <location evidence="12">Cell junction</location>
        <location evidence="12">Plasmodesma</location>
    </subcellularLocation>
    <subcellularLocation>
        <location evidence="1">Cell membrane</location>
        <topology evidence="1">Single-pass type I membrane protein</topology>
    </subcellularLocation>
</comment>
<dbReference type="Gene3D" id="3.30.430.20">
    <property type="entry name" value="Gnk2 domain, C-X8-C-X2-C motif"/>
    <property type="match status" value="2"/>
</dbReference>
<keyword evidence="5 14" id="KW-0812">Transmembrane</keyword>
<evidence type="ECO:0000256" key="3">
    <source>
        <dbReference type="ARBA" id="ARBA00022475"/>
    </source>
</evidence>
<dbReference type="AlphaFoldDB" id="A0A6P4CT41"/>
<evidence type="ECO:0000256" key="7">
    <source>
        <dbReference type="ARBA" id="ARBA00022737"/>
    </source>
</evidence>
<dbReference type="PANTHER" id="PTHR32080">
    <property type="entry name" value="ANTIFUNGAL PROTEIN GINKBILOBIN-2-LIKE"/>
    <property type="match status" value="1"/>
</dbReference>
<keyword evidence="7" id="KW-0677">Repeat</keyword>
<protein>
    <submittedName>
        <fullName evidence="18">Plasmodesmata-located protein 7 isoform X1</fullName>
    </submittedName>
</protein>
<evidence type="ECO:0000256" key="4">
    <source>
        <dbReference type="ARBA" id="ARBA00022581"/>
    </source>
</evidence>